<reference evidence="3" key="5">
    <citation type="submission" date="2015-06" db="UniProtKB">
        <authorList>
            <consortium name="EnsemblFungi"/>
        </authorList>
    </citation>
    <scope>IDENTIFICATION</scope>
    <source>
        <strain evidence="3">ATCC 64411</strain>
    </source>
</reference>
<name>A0A0C4E7J0_MAGP6</name>
<accession>A0A0C4E7J0</accession>
<reference evidence="4" key="2">
    <citation type="submission" date="2010-05" db="EMBL/GenBank/DDBJ databases">
        <title>The genome sequence of Magnaporthe poae strain ATCC 64411.</title>
        <authorList>
            <person name="Ma L.-J."/>
            <person name="Dead R."/>
            <person name="Young S."/>
            <person name="Zeng Q."/>
            <person name="Koehrsen M."/>
            <person name="Alvarado L."/>
            <person name="Berlin A."/>
            <person name="Chapman S.B."/>
            <person name="Chen Z."/>
            <person name="Freedman E."/>
            <person name="Gellesch M."/>
            <person name="Goldberg J."/>
            <person name="Griggs A."/>
            <person name="Gujja S."/>
            <person name="Heilman E.R."/>
            <person name="Heiman D."/>
            <person name="Hepburn T."/>
            <person name="Howarth C."/>
            <person name="Jen D."/>
            <person name="Larson L."/>
            <person name="Mehta T."/>
            <person name="Neiman D."/>
            <person name="Pearson M."/>
            <person name="Roberts A."/>
            <person name="Saif S."/>
            <person name="Shea T."/>
            <person name="Shenoy N."/>
            <person name="Sisk P."/>
            <person name="Stolte C."/>
            <person name="Sykes S."/>
            <person name="Walk T."/>
            <person name="White J."/>
            <person name="Yandava C."/>
            <person name="Haas B."/>
            <person name="Nusbaum C."/>
            <person name="Birren B."/>
        </authorList>
    </citation>
    <scope>NUCLEOTIDE SEQUENCE [LARGE SCALE GENOMIC DNA]</scope>
    <source>
        <strain evidence="4">ATCC 64411 / 73-15</strain>
    </source>
</reference>
<dbReference type="OrthoDB" id="6513042at2759"/>
<dbReference type="Proteomes" id="UP000011715">
    <property type="component" value="Unassembled WGS sequence"/>
</dbReference>
<dbReference type="EMBL" id="ADBL01002057">
    <property type="status" value="NOT_ANNOTATED_CDS"/>
    <property type="molecule type" value="Genomic_DNA"/>
</dbReference>
<reference evidence="3" key="4">
    <citation type="journal article" date="2015" name="G3 (Bethesda)">
        <title>Genome sequences of three phytopathogenic species of the Magnaporthaceae family of fungi.</title>
        <authorList>
            <person name="Okagaki L.H."/>
            <person name="Nunes C.C."/>
            <person name="Sailsbery J."/>
            <person name="Clay B."/>
            <person name="Brown D."/>
            <person name="John T."/>
            <person name="Oh Y."/>
            <person name="Young N."/>
            <person name="Fitzgerald M."/>
            <person name="Haas B.J."/>
            <person name="Zeng Q."/>
            <person name="Young S."/>
            <person name="Adiconis X."/>
            <person name="Fan L."/>
            <person name="Levin J.Z."/>
            <person name="Mitchell T.K."/>
            <person name="Okubara P.A."/>
            <person name="Farman M.L."/>
            <person name="Kohn L.M."/>
            <person name="Birren B."/>
            <person name="Ma L.-J."/>
            <person name="Dean R.A."/>
        </authorList>
    </citation>
    <scope>NUCLEOTIDE SEQUENCE</scope>
    <source>
        <strain evidence="3">ATCC 64411 / 73-15</strain>
    </source>
</reference>
<sequence length="417" mass="45657">MSTPNRRGGPQGTGDKANEIKSKPRSLGVPCALLSDDLTTVVCCDSKPFAPSGATKVEVQVMRRILSDEICSIGLRFRFPRGDRNSTEEHGHGVFFEPPSNHGAVGAAITDKYTMMLWFPAGGFDYVAEDASPSVCRVVGGKGPRVLIKVRLAGSSRCSVERGGLPFTNLQDDTIDGIVNRNQPMAGGVHLFDLMASQTFNVVLNGSTRKANELMSPLEGPSTFDYGYGNVFYWDEDRYHAQFSDPRLRGHQFAMNYMHSSDENHVTAVSQAAVQDVFWLHVKARELLTYRLSAYAVTVGSSGNDKAYYFIIEFSAPLLGKSQGAIDRLVKGEVGMYMLAFDEDGDMIARWDATLVENPNTIEQLSIDHRTDPKTELVLLVCRPKSDGHGHEGSEFSPKTFPVKTAALAAKEKSSTS</sequence>
<dbReference type="AlphaFoldDB" id="A0A0C4E7J0"/>
<gene>
    <name evidence="2" type="ORF">MAPG_08503</name>
</gene>
<dbReference type="VEuPathDB" id="FungiDB:MAPG_08503"/>
<reference evidence="2" key="3">
    <citation type="submission" date="2011-03" db="EMBL/GenBank/DDBJ databases">
        <title>Annotation of Magnaporthe poae ATCC 64411.</title>
        <authorList>
            <person name="Ma L.-J."/>
            <person name="Dead R."/>
            <person name="Young S.K."/>
            <person name="Zeng Q."/>
            <person name="Gargeya S."/>
            <person name="Fitzgerald M."/>
            <person name="Haas B."/>
            <person name="Abouelleil A."/>
            <person name="Alvarado L."/>
            <person name="Arachchi H.M."/>
            <person name="Berlin A."/>
            <person name="Brown A."/>
            <person name="Chapman S.B."/>
            <person name="Chen Z."/>
            <person name="Dunbar C."/>
            <person name="Freedman E."/>
            <person name="Gearin G."/>
            <person name="Gellesch M."/>
            <person name="Goldberg J."/>
            <person name="Griggs A."/>
            <person name="Gujja S."/>
            <person name="Heiman D."/>
            <person name="Howarth C."/>
            <person name="Larson L."/>
            <person name="Lui A."/>
            <person name="MacDonald P.J.P."/>
            <person name="Mehta T."/>
            <person name="Montmayeur A."/>
            <person name="Murphy C."/>
            <person name="Neiman D."/>
            <person name="Pearson M."/>
            <person name="Priest M."/>
            <person name="Roberts A."/>
            <person name="Saif S."/>
            <person name="Shea T."/>
            <person name="Shenoy N."/>
            <person name="Sisk P."/>
            <person name="Stolte C."/>
            <person name="Sykes S."/>
            <person name="Yandava C."/>
            <person name="Wortman J."/>
            <person name="Nusbaum C."/>
            <person name="Birren B."/>
        </authorList>
    </citation>
    <scope>NUCLEOTIDE SEQUENCE</scope>
    <source>
        <strain evidence="2">ATCC 64411</strain>
    </source>
</reference>
<organism evidence="3 4">
    <name type="scientific">Magnaporthiopsis poae (strain ATCC 64411 / 73-15)</name>
    <name type="common">Kentucky bluegrass fungus</name>
    <name type="synonym">Magnaporthe poae</name>
    <dbReference type="NCBI Taxonomy" id="644358"/>
    <lineage>
        <taxon>Eukaryota</taxon>
        <taxon>Fungi</taxon>
        <taxon>Dikarya</taxon>
        <taxon>Ascomycota</taxon>
        <taxon>Pezizomycotina</taxon>
        <taxon>Sordariomycetes</taxon>
        <taxon>Sordariomycetidae</taxon>
        <taxon>Magnaporthales</taxon>
        <taxon>Magnaporthaceae</taxon>
        <taxon>Magnaporthiopsis</taxon>
    </lineage>
</organism>
<reference evidence="2" key="1">
    <citation type="submission" date="2010-05" db="EMBL/GenBank/DDBJ databases">
        <title>The Genome Sequence of Magnaporthe poae strain ATCC 64411.</title>
        <authorList>
            <consortium name="The Broad Institute Genome Sequencing Platform"/>
            <consortium name="Broad Institute Genome Sequencing Center for Infectious Disease"/>
            <person name="Ma L.-J."/>
            <person name="Dead R."/>
            <person name="Young S."/>
            <person name="Zeng Q."/>
            <person name="Koehrsen M."/>
            <person name="Alvarado L."/>
            <person name="Berlin A."/>
            <person name="Chapman S.B."/>
            <person name="Chen Z."/>
            <person name="Freedman E."/>
            <person name="Gellesch M."/>
            <person name="Goldberg J."/>
            <person name="Griggs A."/>
            <person name="Gujja S."/>
            <person name="Heilman E.R."/>
            <person name="Heiman D."/>
            <person name="Hepburn T."/>
            <person name="Howarth C."/>
            <person name="Jen D."/>
            <person name="Larson L."/>
            <person name="Mehta T."/>
            <person name="Neiman D."/>
            <person name="Pearson M."/>
            <person name="Roberts A."/>
            <person name="Saif S."/>
            <person name="Shea T."/>
            <person name="Shenoy N."/>
            <person name="Sisk P."/>
            <person name="Stolte C."/>
            <person name="Sykes S."/>
            <person name="Walk T."/>
            <person name="White J."/>
            <person name="Yandava C."/>
            <person name="Haas B."/>
            <person name="Nusbaum C."/>
            <person name="Birren B."/>
        </authorList>
    </citation>
    <scope>NUCLEOTIDE SEQUENCE</scope>
    <source>
        <strain evidence="2">ATCC 64411</strain>
    </source>
</reference>
<evidence type="ECO:0000313" key="2">
    <source>
        <dbReference type="EMBL" id="KLU89532.1"/>
    </source>
</evidence>
<keyword evidence="4" id="KW-1185">Reference proteome</keyword>
<dbReference type="EMBL" id="GL876973">
    <property type="protein sequence ID" value="KLU89532.1"/>
    <property type="molecule type" value="Genomic_DNA"/>
</dbReference>
<evidence type="ECO:0000256" key="1">
    <source>
        <dbReference type="SAM" id="MobiDB-lite"/>
    </source>
</evidence>
<protein>
    <submittedName>
        <fullName evidence="2 3">Uncharacterized protein</fullName>
    </submittedName>
</protein>
<evidence type="ECO:0000313" key="4">
    <source>
        <dbReference type="Proteomes" id="UP000011715"/>
    </source>
</evidence>
<dbReference type="STRING" id="644358.A0A0C4E7J0"/>
<dbReference type="EnsemblFungi" id="MAPG_08503T0">
    <property type="protein sequence ID" value="MAPG_08503T0"/>
    <property type="gene ID" value="MAPG_08503"/>
</dbReference>
<proteinExistence type="predicted"/>
<feature type="region of interest" description="Disordered" evidence="1">
    <location>
        <begin position="1"/>
        <end position="22"/>
    </location>
</feature>
<evidence type="ECO:0000313" key="3">
    <source>
        <dbReference type="EnsemblFungi" id="MAPG_08503T0"/>
    </source>
</evidence>